<feature type="transmembrane region" description="Helical" evidence="7">
    <location>
        <begin position="157"/>
        <end position="180"/>
    </location>
</feature>
<feature type="transmembrane region" description="Helical" evidence="7">
    <location>
        <begin position="251"/>
        <end position="280"/>
    </location>
</feature>
<comment type="similarity">
    <text evidence="7">Belongs to the binding-protein-dependent transport system permease family.</text>
</comment>
<feature type="transmembrane region" description="Helical" evidence="7">
    <location>
        <begin position="186"/>
        <end position="204"/>
    </location>
</feature>
<dbReference type="Gene3D" id="1.10.3720.10">
    <property type="entry name" value="MetI-like"/>
    <property type="match status" value="1"/>
</dbReference>
<dbReference type="RefSeq" id="WP_201362045.1">
    <property type="nucleotide sequence ID" value="NZ_BNJJ01000006.1"/>
</dbReference>
<dbReference type="PANTHER" id="PTHR43386:SF1">
    <property type="entry name" value="D,D-DIPEPTIDE TRANSPORT SYSTEM PERMEASE PROTEIN DDPC-RELATED"/>
    <property type="match status" value="1"/>
</dbReference>
<keyword evidence="2 7" id="KW-0813">Transport</keyword>
<evidence type="ECO:0000313" key="9">
    <source>
        <dbReference type="EMBL" id="GHO84426.1"/>
    </source>
</evidence>
<feature type="transmembrane region" description="Helical" evidence="7">
    <location>
        <begin position="62"/>
        <end position="83"/>
    </location>
</feature>
<keyword evidence="4 7" id="KW-0812">Transmembrane</keyword>
<keyword evidence="6 7" id="KW-0472">Membrane</keyword>
<evidence type="ECO:0000256" key="2">
    <source>
        <dbReference type="ARBA" id="ARBA00022448"/>
    </source>
</evidence>
<comment type="caution">
    <text evidence="9">The sequence shown here is derived from an EMBL/GenBank/DDBJ whole genome shotgun (WGS) entry which is preliminary data.</text>
</comment>
<evidence type="ECO:0000256" key="5">
    <source>
        <dbReference type="ARBA" id="ARBA00022989"/>
    </source>
</evidence>
<evidence type="ECO:0000259" key="8">
    <source>
        <dbReference type="PROSITE" id="PS50928"/>
    </source>
</evidence>
<evidence type="ECO:0000256" key="7">
    <source>
        <dbReference type="RuleBase" id="RU363032"/>
    </source>
</evidence>
<proteinExistence type="inferred from homology"/>
<protein>
    <recommendedName>
        <fullName evidence="8">ABC transmembrane type-1 domain-containing protein</fullName>
    </recommendedName>
</protein>
<dbReference type="Pfam" id="PF12911">
    <property type="entry name" value="OppC_N"/>
    <property type="match status" value="1"/>
</dbReference>
<keyword evidence="5 7" id="KW-1133">Transmembrane helix</keyword>
<dbReference type="PROSITE" id="PS50928">
    <property type="entry name" value="ABC_TM1"/>
    <property type="match status" value="1"/>
</dbReference>
<evidence type="ECO:0000313" key="10">
    <source>
        <dbReference type="Proteomes" id="UP000635565"/>
    </source>
</evidence>
<keyword evidence="3" id="KW-1003">Cell membrane</keyword>
<feature type="transmembrane region" description="Helical" evidence="7">
    <location>
        <begin position="126"/>
        <end position="150"/>
    </location>
</feature>
<dbReference type="Pfam" id="PF00528">
    <property type="entry name" value="BPD_transp_1"/>
    <property type="match status" value="1"/>
</dbReference>
<evidence type="ECO:0000256" key="4">
    <source>
        <dbReference type="ARBA" id="ARBA00022692"/>
    </source>
</evidence>
<evidence type="ECO:0000256" key="1">
    <source>
        <dbReference type="ARBA" id="ARBA00004651"/>
    </source>
</evidence>
<sequence>MSSTRPDANNSQLETGLTNVGSTSGVVSVGTAASGLPGTSAPPAVSGRMRDLWRMVTLNRKVGIGVLILVFFILVAIFGPLFIHQDPNTLNAGPTLAPPSAQFLFGTTQTGQNVFTQTIVSTRSSIFWGFLTALLITAFSTSVGLVAGYCGGTVDDILSIFINVFLVIPGLPLAIVLAAFFPKGDLTVAFVLTITSWSWNARVIRAQTMSMRSRDFVQAAQSSGEGTLHIIFAEILPNEIAIVMSGFIGTVVYVILAAAGLQFLGLGSVTSLSWGAMLYWVNNNDAILQGAYWWFIPPTLCIALVGTALSLINFGVDEIANPRLRKEAKPKGSKAKKVVA</sequence>
<dbReference type="Proteomes" id="UP000635565">
    <property type="component" value="Unassembled WGS sequence"/>
</dbReference>
<dbReference type="InterPro" id="IPR035906">
    <property type="entry name" value="MetI-like_sf"/>
</dbReference>
<dbReference type="SUPFAM" id="SSF161098">
    <property type="entry name" value="MetI-like"/>
    <property type="match status" value="1"/>
</dbReference>
<keyword evidence="10" id="KW-1185">Reference proteome</keyword>
<dbReference type="PANTHER" id="PTHR43386">
    <property type="entry name" value="OLIGOPEPTIDE TRANSPORT SYSTEM PERMEASE PROTEIN APPC"/>
    <property type="match status" value="1"/>
</dbReference>
<reference evidence="9 10" key="1">
    <citation type="journal article" date="2021" name="Int. J. Syst. Evol. Microbiol.">
        <title>Reticulibacter mediterranei gen. nov., sp. nov., within the new family Reticulibacteraceae fam. nov., and Ktedonospora formicarum gen. nov., sp. nov., Ktedonobacter robiniae sp. nov., Dictyobacter formicarum sp. nov. and Dictyobacter arantiisoli sp. nov., belonging to the class Ktedonobacteria.</title>
        <authorList>
            <person name="Yabe S."/>
            <person name="Zheng Y."/>
            <person name="Wang C.M."/>
            <person name="Sakai Y."/>
            <person name="Abe K."/>
            <person name="Yokota A."/>
            <person name="Donadio S."/>
            <person name="Cavaletti L."/>
            <person name="Monciardini P."/>
        </authorList>
    </citation>
    <scope>NUCLEOTIDE SEQUENCE [LARGE SCALE GENOMIC DNA]</scope>
    <source>
        <strain evidence="9 10">SOSP1-9</strain>
    </source>
</reference>
<dbReference type="EMBL" id="BNJJ01000006">
    <property type="protein sequence ID" value="GHO84426.1"/>
    <property type="molecule type" value="Genomic_DNA"/>
</dbReference>
<dbReference type="InterPro" id="IPR000515">
    <property type="entry name" value="MetI-like"/>
</dbReference>
<evidence type="ECO:0000256" key="3">
    <source>
        <dbReference type="ARBA" id="ARBA00022475"/>
    </source>
</evidence>
<gene>
    <name evidence="9" type="ORF">KSZ_24320</name>
</gene>
<organism evidence="9 10">
    <name type="scientific">Dictyobacter formicarum</name>
    <dbReference type="NCBI Taxonomy" id="2778368"/>
    <lineage>
        <taxon>Bacteria</taxon>
        <taxon>Bacillati</taxon>
        <taxon>Chloroflexota</taxon>
        <taxon>Ktedonobacteria</taxon>
        <taxon>Ktedonobacterales</taxon>
        <taxon>Dictyobacteraceae</taxon>
        <taxon>Dictyobacter</taxon>
    </lineage>
</organism>
<name>A0ABQ3VFE1_9CHLR</name>
<evidence type="ECO:0000256" key="6">
    <source>
        <dbReference type="ARBA" id="ARBA00023136"/>
    </source>
</evidence>
<accession>A0ABQ3VFE1</accession>
<feature type="transmembrane region" description="Helical" evidence="7">
    <location>
        <begin position="292"/>
        <end position="316"/>
    </location>
</feature>
<dbReference type="InterPro" id="IPR025966">
    <property type="entry name" value="OppC_N"/>
</dbReference>
<comment type="subcellular location">
    <subcellularLocation>
        <location evidence="1 7">Cell membrane</location>
        <topology evidence="1 7">Multi-pass membrane protein</topology>
    </subcellularLocation>
</comment>
<dbReference type="CDD" id="cd06261">
    <property type="entry name" value="TM_PBP2"/>
    <property type="match status" value="1"/>
</dbReference>
<dbReference type="InterPro" id="IPR050366">
    <property type="entry name" value="BP-dependent_transpt_permease"/>
</dbReference>
<feature type="domain" description="ABC transmembrane type-1" evidence="8">
    <location>
        <begin position="122"/>
        <end position="313"/>
    </location>
</feature>